<dbReference type="InterPro" id="IPR000772">
    <property type="entry name" value="Ricin_B_lectin"/>
</dbReference>
<evidence type="ECO:0000256" key="2">
    <source>
        <dbReference type="SAM" id="Phobius"/>
    </source>
</evidence>
<gene>
    <name evidence="4" type="ORF">OBBRIDRAFT_837546</name>
</gene>
<keyword evidence="5" id="KW-1185">Reference proteome</keyword>
<evidence type="ECO:0000313" key="4">
    <source>
        <dbReference type="EMBL" id="OCH87225.1"/>
    </source>
</evidence>
<dbReference type="Proteomes" id="UP000250043">
    <property type="component" value="Unassembled WGS sequence"/>
</dbReference>
<dbReference type="OrthoDB" id="3255849at2759"/>
<evidence type="ECO:0000256" key="1">
    <source>
        <dbReference type="SAM" id="MobiDB-lite"/>
    </source>
</evidence>
<feature type="compositionally biased region" description="Low complexity" evidence="1">
    <location>
        <begin position="253"/>
        <end position="262"/>
    </location>
</feature>
<evidence type="ECO:0000259" key="3">
    <source>
        <dbReference type="Pfam" id="PF14200"/>
    </source>
</evidence>
<sequence>MSSLSNGTYFIEARQQGTVLELTGGDPGTILTTWSFSGDESQQWTVEVDGDLSRCRVSSVLYPSMYVSLPPNQSNPSGNVFIKSNPEPFDWFLKSANGGYIFSADPAVVSAWNVEGGFASDDNNVINYPLDSLLDNSVWFLNSTVLLSQSPASFDSASIVITNGASTAISSAASSAIVNAVPSTTANAASNLIASEVPTTAPNGALTPIAEASSSIANMNSISLAIGASTSIDGEASWLRTLPASTGTSSAAISTSTPLAPANSAVPATPSIMSTPRPTTISTAVVVGLTAAGVVLVLIVVAFISWRKSWCCFRIRNPKPPSPFTISPFPSENASFGTNNTAQASPHSLAYTSVVLDYANPFSDAEMPELPPYPADQPQAPWTDTRRCVETDNMYKYI</sequence>
<feature type="transmembrane region" description="Helical" evidence="2">
    <location>
        <begin position="281"/>
        <end position="306"/>
    </location>
</feature>
<feature type="domain" description="Ricin B lectin" evidence="3">
    <location>
        <begin position="5"/>
        <end position="70"/>
    </location>
</feature>
<dbReference type="EMBL" id="KV722493">
    <property type="protein sequence ID" value="OCH87225.1"/>
    <property type="molecule type" value="Genomic_DNA"/>
</dbReference>
<keyword evidence="2" id="KW-0812">Transmembrane</keyword>
<keyword evidence="2" id="KW-0472">Membrane</keyword>
<accession>A0A8E2AXG4</accession>
<dbReference type="Gene3D" id="2.80.10.50">
    <property type="match status" value="1"/>
</dbReference>
<reference evidence="4 5" key="1">
    <citation type="submission" date="2016-07" db="EMBL/GenBank/DDBJ databases">
        <title>Draft genome of the white-rot fungus Obba rivulosa 3A-2.</title>
        <authorList>
            <consortium name="DOE Joint Genome Institute"/>
            <person name="Miettinen O."/>
            <person name="Riley R."/>
            <person name="Acob R."/>
            <person name="Barry K."/>
            <person name="Cullen D."/>
            <person name="De Vries R."/>
            <person name="Hainaut M."/>
            <person name="Hatakka A."/>
            <person name="Henrissat B."/>
            <person name="Hilden K."/>
            <person name="Kuo R."/>
            <person name="Labutti K."/>
            <person name="Lipzen A."/>
            <person name="Makela M.R."/>
            <person name="Sandor L."/>
            <person name="Spatafora J.W."/>
            <person name="Grigoriev I.V."/>
            <person name="Hibbett D.S."/>
        </authorList>
    </citation>
    <scope>NUCLEOTIDE SEQUENCE [LARGE SCALE GENOMIC DNA]</scope>
    <source>
        <strain evidence="4 5">3A-2</strain>
    </source>
</reference>
<proteinExistence type="predicted"/>
<dbReference type="AlphaFoldDB" id="A0A8E2AXG4"/>
<keyword evidence="2" id="KW-1133">Transmembrane helix</keyword>
<organism evidence="4 5">
    <name type="scientific">Obba rivulosa</name>
    <dbReference type="NCBI Taxonomy" id="1052685"/>
    <lineage>
        <taxon>Eukaryota</taxon>
        <taxon>Fungi</taxon>
        <taxon>Dikarya</taxon>
        <taxon>Basidiomycota</taxon>
        <taxon>Agaricomycotina</taxon>
        <taxon>Agaricomycetes</taxon>
        <taxon>Polyporales</taxon>
        <taxon>Gelatoporiaceae</taxon>
        <taxon>Obba</taxon>
    </lineage>
</organism>
<evidence type="ECO:0000313" key="5">
    <source>
        <dbReference type="Proteomes" id="UP000250043"/>
    </source>
</evidence>
<dbReference type="InterPro" id="IPR035992">
    <property type="entry name" value="Ricin_B-like_lectins"/>
</dbReference>
<protein>
    <recommendedName>
        <fullName evidence="3">Ricin B lectin domain-containing protein</fullName>
    </recommendedName>
</protein>
<dbReference type="Pfam" id="PF14200">
    <property type="entry name" value="RicinB_lectin_2"/>
    <property type="match status" value="1"/>
</dbReference>
<dbReference type="SUPFAM" id="SSF50370">
    <property type="entry name" value="Ricin B-like lectins"/>
    <property type="match status" value="1"/>
</dbReference>
<name>A0A8E2AXG4_9APHY</name>
<feature type="region of interest" description="Disordered" evidence="1">
    <location>
        <begin position="253"/>
        <end position="273"/>
    </location>
</feature>